<keyword evidence="3" id="KW-1185">Reference proteome</keyword>
<proteinExistence type="predicted"/>
<protein>
    <recommendedName>
        <fullName evidence="1">F-box domain-containing protein</fullName>
    </recommendedName>
</protein>
<comment type="caution">
    <text evidence="2">The sequence shown here is derived from an EMBL/GenBank/DDBJ whole genome shotgun (WGS) entry which is preliminary data.</text>
</comment>
<dbReference type="InterPro" id="IPR001810">
    <property type="entry name" value="F-box_dom"/>
</dbReference>
<dbReference type="AlphaFoldDB" id="A0A445BNJ8"/>
<organism evidence="2 3">
    <name type="scientific">Arachis hypogaea</name>
    <name type="common">Peanut</name>
    <dbReference type="NCBI Taxonomy" id="3818"/>
    <lineage>
        <taxon>Eukaryota</taxon>
        <taxon>Viridiplantae</taxon>
        <taxon>Streptophyta</taxon>
        <taxon>Embryophyta</taxon>
        <taxon>Tracheophyta</taxon>
        <taxon>Spermatophyta</taxon>
        <taxon>Magnoliopsida</taxon>
        <taxon>eudicotyledons</taxon>
        <taxon>Gunneridae</taxon>
        <taxon>Pentapetalae</taxon>
        <taxon>rosids</taxon>
        <taxon>fabids</taxon>
        <taxon>Fabales</taxon>
        <taxon>Fabaceae</taxon>
        <taxon>Papilionoideae</taxon>
        <taxon>50 kb inversion clade</taxon>
        <taxon>dalbergioids sensu lato</taxon>
        <taxon>Dalbergieae</taxon>
        <taxon>Pterocarpus clade</taxon>
        <taxon>Arachis</taxon>
    </lineage>
</organism>
<feature type="domain" description="F-box" evidence="1">
    <location>
        <begin position="382"/>
        <end position="422"/>
    </location>
</feature>
<dbReference type="NCBIfam" id="TIGR01640">
    <property type="entry name" value="F_box_assoc_1"/>
    <property type="match status" value="2"/>
</dbReference>
<gene>
    <name evidence="2" type="ORF">Ahy_A09g045970</name>
</gene>
<dbReference type="SUPFAM" id="SSF50965">
    <property type="entry name" value="Galactose oxidase, central domain"/>
    <property type="match status" value="1"/>
</dbReference>
<feature type="domain" description="F-box" evidence="1">
    <location>
        <begin position="16"/>
        <end position="56"/>
    </location>
</feature>
<dbReference type="InterPro" id="IPR050796">
    <property type="entry name" value="SCF_F-box_component"/>
</dbReference>
<dbReference type="Proteomes" id="UP000289738">
    <property type="component" value="Chromosome A09"/>
</dbReference>
<dbReference type="SMART" id="SM00256">
    <property type="entry name" value="FBOX"/>
    <property type="match status" value="2"/>
</dbReference>
<name>A0A445BNJ8_ARAHY</name>
<dbReference type="PANTHER" id="PTHR31672:SF13">
    <property type="entry name" value="F-BOX PROTEIN CPR30-LIKE"/>
    <property type="match status" value="1"/>
</dbReference>
<reference evidence="2 3" key="1">
    <citation type="submission" date="2019-01" db="EMBL/GenBank/DDBJ databases">
        <title>Sequencing of cultivated peanut Arachis hypogaea provides insights into genome evolution and oil improvement.</title>
        <authorList>
            <person name="Chen X."/>
        </authorList>
    </citation>
    <scope>NUCLEOTIDE SEQUENCE [LARGE SCALE GENOMIC DNA]</scope>
    <source>
        <strain evidence="3">cv. Fuhuasheng</strain>
        <tissue evidence="2">Leaves</tissue>
    </source>
</reference>
<evidence type="ECO:0000313" key="2">
    <source>
        <dbReference type="EMBL" id="RYR40249.1"/>
    </source>
</evidence>
<dbReference type="Pfam" id="PF00646">
    <property type="entry name" value="F-box"/>
    <property type="match status" value="1"/>
</dbReference>
<dbReference type="InterPro" id="IPR011043">
    <property type="entry name" value="Gal_Oxase/kelch_b-propeller"/>
</dbReference>
<dbReference type="InterPro" id="IPR036047">
    <property type="entry name" value="F-box-like_dom_sf"/>
</dbReference>
<dbReference type="SUPFAM" id="SSF81383">
    <property type="entry name" value="F-box domain"/>
    <property type="match status" value="2"/>
</dbReference>
<dbReference type="EMBL" id="SDMP01000009">
    <property type="protein sequence ID" value="RYR40249.1"/>
    <property type="molecule type" value="Genomic_DNA"/>
</dbReference>
<sequence length="750" mass="86823">MGQSATSAEMNLEQVFPDDILLEIFRRSEPKTAVRCRALGKVWNEILSEYSFMKENTFATKGKHLNLLLQVGLAAWVYSPDNISMIDCVNGAVIPCQLPIEIDQSGWWSVIGSENGMLCLRYSINGFNSEVLVWNPLLKSLRCLEDPADKLLRQAVIGYAFGFTPRTNQYFIVHVSKRHIRDRFLHCNVYDSAYGEWRHGYIKDQRLKNLGDSSAVYRGKAFWINWVGRQSNIASDIVIFDVVTFEIQKIKISHSPNQDRKLYFQSITVFQDKLCLMGYEISSMGWHTILSKVDIETFNIVPWINFMENRQRKIHCNPSFIIGEDLIRVHERIKSSKRTNLPLSVEVSVSKVNMITHKRNTIYYSSWPYEMCLKSATIDQKLPNELMMDIFFKADLKTLMQCRVLNKFWNEMLSPYSLMKELTFKNMDKYTSLFIHMELPPWENSTMNITSIDPIDGAVRSCELPFTVSNIGWWNVIGSDYGNICIRYTIGGFLSELIVWNPLMKCVRFLSDPASKQCCQAIFGYAFGYIQNTDNYFVVYVSKRHFNDKFLQYHVFNSSQGSWINGTSKNLRLHRLGYHSVFYQAKAFWINWVESTQYSVANCVVMFDIYLCEFKKIKIPRKAIKDFQYLIVYEDILCFVSHESRPDGNRVNFWKVDIEDGGFLHWKCITGISNVGIITNPSLKVGAEFLMFNEDDRSNDNDNVAASSGFSISKLNMHTKGSETFVYRTRVQDMMFKSVTKVLQDSGILI</sequence>
<accession>A0A445BNJ8</accession>
<evidence type="ECO:0000313" key="3">
    <source>
        <dbReference type="Proteomes" id="UP000289738"/>
    </source>
</evidence>
<evidence type="ECO:0000259" key="1">
    <source>
        <dbReference type="SMART" id="SM00256"/>
    </source>
</evidence>
<dbReference type="InterPro" id="IPR017451">
    <property type="entry name" value="F-box-assoc_interact_dom"/>
</dbReference>
<dbReference type="PANTHER" id="PTHR31672">
    <property type="entry name" value="BNACNNG10540D PROTEIN"/>
    <property type="match status" value="1"/>
</dbReference>